<dbReference type="InterPro" id="IPR051910">
    <property type="entry name" value="ComF/GntX_DNA_util-trans"/>
</dbReference>
<dbReference type="EMBL" id="JACXIZ010000019">
    <property type="protein sequence ID" value="MBD2845839.1"/>
    <property type="molecule type" value="Genomic_DNA"/>
</dbReference>
<dbReference type="Gene3D" id="3.40.50.2020">
    <property type="match status" value="1"/>
</dbReference>
<evidence type="ECO:0000256" key="2">
    <source>
        <dbReference type="SAM" id="MobiDB-lite"/>
    </source>
</evidence>
<name>A0A927BUN6_9BACL</name>
<evidence type="ECO:0000256" key="1">
    <source>
        <dbReference type="ARBA" id="ARBA00008007"/>
    </source>
</evidence>
<feature type="region of interest" description="Disordered" evidence="2">
    <location>
        <begin position="245"/>
        <end position="296"/>
    </location>
</feature>
<dbReference type="InterPro" id="IPR029057">
    <property type="entry name" value="PRTase-like"/>
</dbReference>
<sequence length="339" mass="37417">MSAGRWRGWLEQGSNRLLALLAPGPAACLLCGRQAAAPGPQEAQQSHVRRQPLCRGCREAIPWIEAINCYCCGRTIRCPDCVRRGGAAFVWSRSAVRYDASMRAWLAAYKYRGEERLEPLFAEMLEPVLQRMTAELLRRLETSPKRAAVVADVAGRQLPAAAIAACWDGIAYVPVSTARLRERGFNQAQRMAALLGRRYGIPVLPLLVRTRHTLKQSGKSRWSRLRDMQALFDAAPEAGERLARLRQSRAKARQGPDSPRTAWRPGPDAPHAARRPGPDASPAAWRPDAGEPSAKGQPLRLLLVDDIYTTGSTLDGCADALRRISDLPIEIYGLTWARA</sequence>
<protein>
    <submittedName>
        <fullName evidence="3">ComF family protein</fullName>
    </submittedName>
</protein>
<proteinExistence type="inferred from homology"/>
<dbReference type="InterPro" id="IPR000836">
    <property type="entry name" value="PRTase_dom"/>
</dbReference>
<comment type="caution">
    <text evidence="3">The sequence shown here is derived from an EMBL/GenBank/DDBJ whole genome shotgun (WGS) entry which is preliminary data.</text>
</comment>
<gene>
    <name evidence="3" type="ORF">IDH44_11610</name>
</gene>
<dbReference type="PANTHER" id="PTHR47505">
    <property type="entry name" value="DNA UTILIZATION PROTEIN YHGH"/>
    <property type="match status" value="1"/>
</dbReference>
<keyword evidence="4" id="KW-1185">Reference proteome</keyword>
<organism evidence="3 4">
    <name type="scientific">Paenibacillus sabuli</name>
    <dbReference type="NCBI Taxonomy" id="2772509"/>
    <lineage>
        <taxon>Bacteria</taxon>
        <taxon>Bacillati</taxon>
        <taxon>Bacillota</taxon>
        <taxon>Bacilli</taxon>
        <taxon>Bacillales</taxon>
        <taxon>Paenibacillaceae</taxon>
        <taxon>Paenibacillus</taxon>
    </lineage>
</organism>
<evidence type="ECO:0000313" key="4">
    <source>
        <dbReference type="Proteomes" id="UP000621560"/>
    </source>
</evidence>
<dbReference type="Proteomes" id="UP000621560">
    <property type="component" value="Unassembled WGS sequence"/>
</dbReference>
<evidence type="ECO:0000313" key="3">
    <source>
        <dbReference type="EMBL" id="MBD2845839.1"/>
    </source>
</evidence>
<dbReference type="CDD" id="cd06223">
    <property type="entry name" value="PRTases_typeI"/>
    <property type="match status" value="1"/>
</dbReference>
<dbReference type="PANTHER" id="PTHR47505:SF1">
    <property type="entry name" value="DNA UTILIZATION PROTEIN YHGH"/>
    <property type="match status" value="1"/>
</dbReference>
<dbReference type="RefSeq" id="WP_190917813.1">
    <property type="nucleotide sequence ID" value="NZ_JACXIZ010000019.1"/>
</dbReference>
<comment type="similarity">
    <text evidence="1">Belongs to the ComF/GntX family.</text>
</comment>
<dbReference type="AlphaFoldDB" id="A0A927BUN6"/>
<reference evidence="3" key="1">
    <citation type="submission" date="2020-09" db="EMBL/GenBank/DDBJ databases">
        <title>A novel bacterium of genus Paenibacillus, isolated from South China Sea.</title>
        <authorList>
            <person name="Huang H."/>
            <person name="Mo K."/>
            <person name="Hu Y."/>
        </authorList>
    </citation>
    <scope>NUCLEOTIDE SEQUENCE</scope>
    <source>
        <strain evidence="3">IB182496</strain>
    </source>
</reference>
<accession>A0A927BUN6</accession>
<dbReference type="SUPFAM" id="SSF53271">
    <property type="entry name" value="PRTase-like"/>
    <property type="match status" value="1"/>
</dbReference>